<feature type="transmembrane region" description="Helical" evidence="10">
    <location>
        <begin position="1006"/>
        <end position="1028"/>
    </location>
</feature>
<keyword evidence="7 10" id="KW-0472">Membrane</keyword>
<feature type="domain" description="Ig-like" evidence="12">
    <location>
        <begin position="28"/>
        <end position="121"/>
    </location>
</feature>
<dbReference type="FunFam" id="2.60.40.10:FF:000017">
    <property type="entry name" value="Down syndrome cell adhesion molecule b"/>
    <property type="match status" value="1"/>
</dbReference>
<dbReference type="GO" id="GO:0007416">
    <property type="term" value="P:synapse assembly"/>
    <property type="evidence" value="ECO:0007669"/>
    <property type="project" value="TreeGrafter"/>
</dbReference>
<dbReference type="SUPFAM" id="SSF48726">
    <property type="entry name" value="Immunoglobulin"/>
    <property type="match status" value="5"/>
</dbReference>
<dbReference type="EnsemblMetazoa" id="tetur08g01100.1">
    <property type="protein sequence ID" value="tetur08g01100.1"/>
    <property type="gene ID" value="tetur08g01100"/>
</dbReference>
<keyword evidence="2 10" id="KW-0812">Transmembrane</keyword>
<keyword evidence="3 11" id="KW-0732">Signal</keyword>
<dbReference type="SMART" id="SM00060">
    <property type="entry name" value="FN3"/>
    <property type="match status" value="4"/>
</dbReference>
<evidence type="ECO:0000256" key="9">
    <source>
        <dbReference type="ARBA" id="ARBA00023319"/>
    </source>
</evidence>
<dbReference type="PROSITE" id="PS50835">
    <property type="entry name" value="IG_LIKE"/>
    <property type="match status" value="5"/>
</dbReference>
<feature type="domain" description="Ig-like" evidence="12">
    <location>
        <begin position="125"/>
        <end position="210"/>
    </location>
</feature>
<keyword evidence="8" id="KW-1015">Disulfide bond</keyword>
<feature type="domain" description="Fibronectin type-III" evidence="13">
    <location>
        <begin position="647"/>
        <end position="777"/>
    </location>
</feature>
<evidence type="ECO:0000313" key="14">
    <source>
        <dbReference type="EnsemblMetazoa" id="tetur08g01100.1"/>
    </source>
</evidence>
<feature type="domain" description="Ig-like" evidence="12">
    <location>
        <begin position="311"/>
        <end position="402"/>
    </location>
</feature>
<feature type="domain" description="Fibronectin type-III" evidence="13">
    <location>
        <begin position="889"/>
        <end position="988"/>
    </location>
</feature>
<dbReference type="Pfam" id="PF13927">
    <property type="entry name" value="Ig_3"/>
    <property type="match status" value="3"/>
</dbReference>
<evidence type="ECO:0000256" key="1">
    <source>
        <dbReference type="ARBA" id="ARBA00004479"/>
    </source>
</evidence>
<keyword evidence="15" id="KW-1185">Reference proteome</keyword>
<dbReference type="HOGENOM" id="CLU_001038_2_1_1"/>
<dbReference type="Pfam" id="PF07679">
    <property type="entry name" value="I-set"/>
    <property type="match status" value="2"/>
</dbReference>
<dbReference type="GO" id="GO:0045202">
    <property type="term" value="C:synapse"/>
    <property type="evidence" value="ECO:0007669"/>
    <property type="project" value="TreeGrafter"/>
</dbReference>
<evidence type="ECO:0000256" key="2">
    <source>
        <dbReference type="ARBA" id="ARBA00022692"/>
    </source>
</evidence>
<evidence type="ECO:0000256" key="5">
    <source>
        <dbReference type="ARBA" id="ARBA00022889"/>
    </source>
</evidence>
<feature type="domain" description="Fibronectin type-III" evidence="13">
    <location>
        <begin position="544"/>
        <end position="642"/>
    </location>
</feature>
<dbReference type="InterPro" id="IPR003599">
    <property type="entry name" value="Ig_sub"/>
</dbReference>
<evidence type="ECO:0000256" key="3">
    <source>
        <dbReference type="ARBA" id="ARBA00022729"/>
    </source>
</evidence>
<dbReference type="InterPro" id="IPR036116">
    <property type="entry name" value="FN3_sf"/>
</dbReference>
<evidence type="ECO:0000259" key="13">
    <source>
        <dbReference type="PROSITE" id="PS50853"/>
    </source>
</evidence>
<protein>
    <recommendedName>
        <fullName evidence="16">Down syndrome cell adhesion molecule-like protein Dscam2</fullName>
    </recommendedName>
</protein>
<evidence type="ECO:0000256" key="6">
    <source>
        <dbReference type="ARBA" id="ARBA00022989"/>
    </source>
</evidence>
<keyword evidence="6 10" id="KW-1133">Transmembrane helix</keyword>
<dbReference type="Pfam" id="PF00041">
    <property type="entry name" value="fn3"/>
    <property type="match status" value="3"/>
</dbReference>
<keyword evidence="4" id="KW-0677">Repeat</keyword>
<dbReference type="InterPro" id="IPR036179">
    <property type="entry name" value="Ig-like_dom_sf"/>
</dbReference>
<dbReference type="STRING" id="32264.T1KAN7"/>
<evidence type="ECO:0008006" key="16">
    <source>
        <dbReference type="Google" id="ProtNLM"/>
    </source>
</evidence>
<dbReference type="InterPro" id="IPR013098">
    <property type="entry name" value="Ig_I-set"/>
</dbReference>
<dbReference type="InterPro" id="IPR056754">
    <property type="entry name" value="DSCAM/DSCAML_C"/>
</dbReference>
<evidence type="ECO:0000256" key="11">
    <source>
        <dbReference type="SAM" id="SignalP"/>
    </source>
</evidence>
<dbReference type="PANTHER" id="PTHR13817:SF102">
    <property type="entry name" value="DOWN SYNDROME CELL ADHESION MOLECULE-LIKE PROTEIN DSCAM2"/>
    <property type="match status" value="1"/>
</dbReference>
<evidence type="ECO:0000256" key="7">
    <source>
        <dbReference type="ARBA" id="ARBA00023136"/>
    </source>
</evidence>
<keyword evidence="9" id="KW-0393">Immunoglobulin domain</keyword>
<dbReference type="SUPFAM" id="SSF49265">
    <property type="entry name" value="Fibronectin type III"/>
    <property type="match status" value="2"/>
</dbReference>
<dbReference type="FunFam" id="2.60.40.10:FF:000104">
    <property type="entry name" value="Down syndrome cell adhesion molecule b"/>
    <property type="match status" value="1"/>
</dbReference>
<accession>T1KAN7</accession>
<feature type="signal peptide" evidence="11">
    <location>
        <begin position="1"/>
        <end position="20"/>
    </location>
</feature>
<dbReference type="FunFam" id="2.60.40.10:FF:000333">
    <property type="entry name" value="Down syndrome cell adhesion molecule"/>
    <property type="match status" value="1"/>
</dbReference>
<evidence type="ECO:0000259" key="12">
    <source>
        <dbReference type="PROSITE" id="PS50835"/>
    </source>
</evidence>
<dbReference type="GO" id="GO:0016020">
    <property type="term" value="C:membrane"/>
    <property type="evidence" value="ECO:0007669"/>
    <property type="project" value="UniProtKB-SubCell"/>
</dbReference>
<dbReference type="CDD" id="cd20958">
    <property type="entry name" value="IgI_5_Dscam"/>
    <property type="match status" value="1"/>
</dbReference>
<evidence type="ECO:0000256" key="4">
    <source>
        <dbReference type="ARBA" id="ARBA00022737"/>
    </source>
</evidence>
<keyword evidence="5" id="KW-0130">Cell adhesion</keyword>
<dbReference type="SMART" id="SM00409">
    <property type="entry name" value="IG"/>
    <property type="match status" value="5"/>
</dbReference>
<dbReference type="GO" id="GO:0030154">
    <property type="term" value="P:cell differentiation"/>
    <property type="evidence" value="ECO:0007669"/>
    <property type="project" value="UniProtKB-ARBA"/>
</dbReference>
<dbReference type="AlphaFoldDB" id="T1KAN7"/>
<feature type="domain" description="Fibronectin type-III" evidence="13">
    <location>
        <begin position="794"/>
        <end position="888"/>
    </location>
</feature>
<dbReference type="PROSITE" id="PS50853">
    <property type="entry name" value="FN3"/>
    <property type="match status" value="4"/>
</dbReference>
<dbReference type="Proteomes" id="UP000015104">
    <property type="component" value="Unassembled WGS sequence"/>
</dbReference>
<dbReference type="InterPro" id="IPR050964">
    <property type="entry name" value="Striated_Muscle_Regulatory"/>
</dbReference>
<dbReference type="CDD" id="cd00063">
    <property type="entry name" value="FN3"/>
    <property type="match status" value="4"/>
</dbReference>
<evidence type="ECO:0000256" key="10">
    <source>
        <dbReference type="SAM" id="Phobius"/>
    </source>
</evidence>
<dbReference type="EMBL" id="CAEY01001941">
    <property type="status" value="NOT_ANNOTATED_CDS"/>
    <property type="molecule type" value="Genomic_DNA"/>
</dbReference>
<proteinExistence type="predicted"/>
<name>T1KAN7_TETUR</name>
<feature type="domain" description="Ig-like" evidence="12">
    <location>
        <begin position="217"/>
        <end position="302"/>
    </location>
</feature>
<dbReference type="InterPro" id="IPR013783">
    <property type="entry name" value="Ig-like_fold"/>
</dbReference>
<dbReference type="PANTHER" id="PTHR13817">
    <property type="entry name" value="TITIN"/>
    <property type="match status" value="1"/>
</dbReference>
<dbReference type="GO" id="GO:0007156">
    <property type="term" value="P:homophilic cell adhesion via plasma membrane adhesion molecules"/>
    <property type="evidence" value="ECO:0007669"/>
    <property type="project" value="TreeGrafter"/>
</dbReference>
<sequence length="1191" mass="131320">MLLLMIKLLFLLTHIYLTTCLPDNRQSPIFVGTFTEQIVERKISLSLKCSAKGNPLPQITWKQDDQPINEAYHIRIGDYVSDVYTVNSYVNISSTKTDDGGFYSCKASNIAGSLQHTARINVLGPPFIRPMANLTVLSAQNIQITCPYSGYPIKSVTWLRDGRKLPQNHRQKVFLNGTFVINNVEKGADAGQYQCAVTDEDGRTAKRDLFINVVVSPIVQPFSFPVDLVSGRRAGVACIVSAGDLPIRITWLKDGAVIPESLMPMVDTKDFTSFLTFDKVSRSHRGNYTCLAENPASTSNYTAPLIVQVPPSWIVEPKDKSVIKGNSLTLDCQADGSPRPIIRWKKSTDGEDFKVVISNAHIQTLENGSLTIREVAKEDAGHYMCQAMNGIGPGASMVVKVTVAVAAHFEKKFETHTVKLGQDLTIRCVAIGDKGENNDILFLIEYGITSISTDSGSFEKITKNLNLFIADIQITWSRDRKLINSNNEPRYIFEQIEKTDRTESIFKIRTAERRDSALFTCHAENNYGKDNSNFQIVVQESPDCPVDLKAEDVGSRSFALTWSHPFNGNSPILSYLLEYKPSKFYSYSTSKGVNKEVLPVTGVSHVIKGLEPQTTYLVTLSAQNGLGTSSECLPLSVTTDGEAPTGAPRDIKVVPISSTSLQVNWKPPAVSEQNGPILGYYVGYRQQRSPEEFSYKTIDATSPSFSYSTTLSSLPSMPSPASSSSSFPSSLEDKNFEESCQINGLRKLTRYLIIVQAYNKKGAGPPSDQIEAQTLEYGELFASHQSILSFNNHPPEAPTLKVVSTTFNSALLSWDINDDIPLDPMSGYIVYHKVEKGDWEEISIYADKLKYNIKNLSCGKRYQFYIVPFNSAGKGQPSEVVSAKTLGTAPIAPDLHDLLTVNSTFALINLTSWTSGGCPILNFNVQYKVKHSREYILVSTNIIPDQRMVILSDLSPATWYNVFITAHNEAGSTGAEYTFGTLTASGEPIPYPSQENLEDLAHQLKIVMPLASALVVLTLILGVICAMFKKRQNFHANQQIPGDGVACDGNKSCESMPLSDWDNTAKRHSLRNSNSDEPTMDFFASTNNLKGNRHLTGVGVTTGGTLIPNTTSTGSTANESIYFPSPYALSRISAYERSLNNEGRSHPQHHLIVNGAPNSHTYDVPHKKCLINPGNPNHGTYWDKINPRNIV</sequence>
<feature type="domain" description="Ig-like" evidence="12">
    <location>
        <begin position="421"/>
        <end position="537"/>
    </location>
</feature>
<reference evidence="15" key="1">
    <citation type="submission" date="2011-08" db="EMBL/GenBank/DDBJ databases">
        <authorList>
            <person name="Rombauts S."/>
        </authorList>
    </citation>
    <scope>NUCLEOTIDE SEQUENCE</scope>
    <source>
        <strain evidence="15">London</strain>
    </source>
</reference>
<reference evidence="14" key="2">
    <citation type="submission" date="2015-06" db="UniProtKB">
        <authorList>
            <consortium name="EnsemblMetazoa"/>
        </authorList>
    </citation>
    <scope>IDENTIFICATION</scope>
</reference>
<dbReference type="InterPro" id="IPR003598">
    <property type="entry name" value="Ig_sub2"/>
</dbReference>
<dbReference type="Gene3D" id="2.60.40.10">
    <property type="entry name" value="Immunoglobulins"/>
    <property type="match status" value="9"/>
</dbReference>
<dbReference type="SMART" id="SM00408">
    <property type="entry name" value="IGc2"/>
    <property type="match status" value="5"/>
</dbReference>
<dbReference type="Pfam" id="PF25059">
    <property type="entry name" value="FN3_DSCAM-DSCAML_C"/>
    <property type="match status" value="1"/>
</dbReference>
<dbReference type="InterPro" id="IPR003961">
    <property type="entry name" value="FN3_dom"/>
</dbReference>
<comment type="subcellular location">
    <subcellularLocation>
        <location evidence="1">Membrane</location>
        <topology evidence="1">Single-pass type I membrane protein</topology>
    </subcellularLocation>
</comment>
<dbReference type="InterPro" id="IPR007110">
    <property type="entry name" value="Ig-like_dom"/>
</dbReference>
<organism evidence="14 15">
    <name type="scientific">Tetranychus urticae</name>
    <name type="common">Two-spotted spider mite</name>
    <dbReference type="NCBI Taxonomy" id="32264"/>
    <lineage>
        <taxon>Eukaryota</taxon>
        <taxon>Metazoa</taxon>
        <taxon>Ecdysozoa</taxon>
        <taxon>Arthropoda</taxon>
        <taxon>Chelicerata</taxon>
        <taxon>Arachnida</taxon>
        <taxon>Acari</taxon>
        <taxon>Acariformes</taxon>
        <taxon>Trombidiformes</taxon>
        <taxon>Prostigmata</taxon>
        <taxon>Eleutherengona</taxon>
        <taxon>Raphignathae</taxon>
        <taxon>Tetranychoidea</taxon>
        <taxon>Tetranychidae</taxon>
        <taxon>Tetranychus</taxon>
    </lineage>
</organism>
<feature type="chain" id="PRO_5004591428" description="Down syndrome cell adhesion molecule-like protein Dscam2" evidence="11">
    <location>
        <begin position="21"/>
        <end position="1191"/>
    </location>
</feature>
<evidence type="ECO:0000256" key="8">
    <source>
        <dbReference type="ARBA" id="ARBA00023157"/>
    </source>
</evidence>
<dbReference type="eggNOG" id="KOG3510">
    <property type="taxonomic scope" value="Eukaryota"/>
</dbReference>
<dbReference type="GO" id="GO:0009653">
    <property type="term" value="P:anatomical structure morphogenesis"/>
    <property type="evidence" value="ECO:0007669"/>
    <property type="project" value="UniProtKB-ARBA"/>
</dbReference>
<evidence type="ECO:0000313" key="15">
    <source>
        <dbReference type="Proteomes" id="UP000015104"/>
    </source>
</evidence>